<evidence type="ECO:0000313" key="1">
    <source>
        <dbReference type="EMBL" id="MCF3940624.1"/>
    </source>
</evidence>
<dbReference type="Proteomes" id="UP001108089">
    <property type="component" value="Unassembled WGS sequence"/>
</dbReference>
<protein>
    <submittedName>
        <fullName evidence="1">DUF4192 domain-containing protein</fullName>
    </submittedName>
</protein>
<reference evidence="1" key="1">
    <citation type="submission" date="2022-01" db="EMBL/GenBank/DDBJ databases">
        <title>Gordonia xiamenensis sp. nov., isolated from surface seawater in Xiamen.</title>
        <authorList>
            <person name="He Y.F."/>
        </authorList>
    </citation>
    <scope>NUCLEOTIDE SEQUENCE</scope>
    <source>
        <strain evidence="1">GW1C4-4</strain>
    </source>
</reference>
<proteinExistence type="predicted"/>
<organism evidence="1 2">
    <name type="scientific">Gordonia tangerina</name>
    <dbReference type="NCBI Taxonomy" id="2911060"/>
    <lineage>
        <taxon>Bacteria</taxon>
        <taxon>Bacillati</taxon>
        <taxon>Actinomycetota</taxon>
        <taxon>Actinomycetes</taxon>
        <taxon>Mycobacteriales</taxon>
        <taxon>Gordoniaceae</taxon>
        <taxon>Gordonia</taxon>
    </lineage>
</organism>
<keyword evidence="2" id="KW-1185">Reference proteome</keyword>
<dbReference type="RefSeq" id="WP_235725369.1">
    <property type="nucleotide sequence ID" value="NZ_JAKGCU010000024.1"/>
</dbReference>
<accession>A0ABS9DN31</accession>
<sequence>MQRIITNADLIAALPGLLGFVPAESIMVIGTTGNKIDMTARHDIADTDDIADYLADVLHTHHVPTAIVIAITEDNDIADAAVHTISDALLRHGIETNSRLVVARCDQPATYRDLITGDTGISSDYRDSPASLNRVIDGQPIAHNRDSMRASLATTDPIDTHGVQIYPEQAAKAIVSAMVHWPTDVPRELSAQVAVMIGDHLVYRDALLRTAAYDPRTAAAVFTELARPLRGRDRANTLTLAAACHYLNGNGAMAGIIFDHISETTELPTLAQLLDRALRAGIRPHQLREAVIPDADTVDELFGGHFPTPEDFA</sequence>
<gene>
    <name evidence="1" type="ORF">L1892_19835</name>
</gene>
<dbReference type="EMBL" id="JAKGCU010000024">
    <property type="protein sequence ID" value="MCF3940624.1"/>
    <property type="molecule type" value="Genomic_DNA"/>
</dbReference>
<dbReference type="InterPro" id="IPR025447">
    <property type="entry name" value="DUF4192"/>
</dbReference>
<comment type="caution">
    <text evidence="1">The sequence shown here is derived from an EMBL/GenBank/DDBJ whole genome shotgun (WGS) entry which is preliminary data.</text>
</comment>
<dbReference type="Pfam" id="PF13830">
    <property type="entry name" value="DUF4192"/>
    <property type="match status" value="2"/>
</dbReference>
<evidence type="ECO:0000313" key="2">
    <source>
        <dbReference type="Proteomes" id="UP001108089"/>
    </source>
</evidence>
<name>A0ABS9DN31_9ACTN</name>